<keyword evidence="7" id="KW-1208">Phospholipid metabolism</keyword>
<dbReference type="Pfam" id="PF22578">
    <property type="entry name" value="GGR_cat"/>
    <property type="match status" value="1"/>
</dbReference>
<dbReference type="HOGENOM" id="CLU_024648_0_0_2"/>
<keyword evidence="10" id="KW-1185">Reference proteome</keyword>
<dbReference type="InterPro" id="IPR011777">
    <property type="entry name" value="Geranylgeranyl_Rdtase_fam"/>
</dbReference>
<evidence type="ECO:0000313" key="9">
    <source>
        <dbReference type="EMBL" id="ABK14461.1"/>
    </source>
</evidence>
<sequence>MRIIVVGAGPAGSTAAETAARLGADVILVERRMEIGSPVQCGGFIPEASELRDLLPDAVLPETLVEIPERCILNRTRIQRLYAPSGRSAEFPVAGRCVDRRSFDRYLAHRAARAGAQLIVGTEADVRGESIHLKGRREGIIDADIIIGADGPSSRIAEAIGAVQRDEPGICLEYEMVDVDIDRDAAEMYFGERWAPGGYAWIIPLGDDIANVGVGVRRSYIRGEIDLPLILRRFVEEHPHAGRILRKGEIVAVMRGIVPSGGMPEIIQSGRFLLAGDAAGHVMATSGGGVPLAMVAGRIAGEVAATHARGGDLNVYTQRIEKELGAPLRGSVIIRRMVDRAMRSDRSIDMIFSLLDPMTMKDIQRGRLPAPLERLRSMFTL</sequence>
<gene>
    <name evidence="9" type="ordered locus">Mthe_0671</name>
</gene>
<name>A0B6Y7_METTP</name>
<keyword evidence="2" id="KW-0285">Flavoprotein</keyword>
<dbReference type="AlphaFoldDB" id="A0B6Y7"/>
<dbReference type="InterPro" id="IPR036188">
    <property type="entry name" value="FAD/NAD-bd_sf"/>
</dbReference>
<dbReference type="PANTHER" id="PTHR42685:SF18">
    <property type="entry name" value="DIGERANYLGERANYLGLYCEROPHOSPHOLIPID REDUCTASE"/>
    <property type="match status" value="1"/>
</dbReference>
<dbReference type="NCBIfam" id="TIGR02032">
    <property type="entry name" value="GG-red-SF"/>
    <property type="match status" value="1"/>
</dbReference>
<keyword evidence="4 9" id="KW-0560">Oxidoreductase</keyword>
<evidence type="ECO:0000256" key="2">
    <source>
        <dbReference type="ARBA" id="ARBA00022630"/>
    </source>
</evidence>
<dbReference type="GO" id="GO:0008654">
    <property type="term" value="P:phospholipid biosynthetic process"/>
    <property type="evidence" value="ECO:0007669"/>
    <property type="project" value="UniProtKB-KW"/>
</dbReference>
<dbReference type="OrthoDB" id="46008at2157"/>
<accession>A0B6Y7</accession>
<dbReference type="InterPro" id="IPR054715">
    <property type="entry name" value="GGR_cat"/>
</dbReference>
<dbReference type="RefSeq" id="WP_011695857.1">
    <property type="nucleotide sequence ID" value="NC_008553.1"/>
</dbReference>
<dbReference type="KEGG" id="mtp:Mthe_0671"/>
<dbReference type="PANTHER" id="PTHR42685">
    <property type="entry name" value="GERANYLGERANYL DIPHOSPHATE REDUCTASE"/>
    <property type="match status" value="1"/>
</dbReference>
<dbReference type="GO" id="GO:0016628">
    <property type="term" value="F:oxidoreductase activity, acting on the CH-CH group of donors, NAD or NADP as acceptor"/>
    <property type="evidence" value="ECO:0007669"/>
    <property type="project" value="InterPro"/>
</dbReference>
<evidence type="ECO:0000256" key="3">
    <source>
        <dbReference type="ARBA" id="ARBA00022827"/>
    </source>
</evidence>
<evidence type="ECO:0000256" key="4">
    <source>
        <dbReference type="ARBA" id="ARBA00023002"/>
    </source>
</evidence>
<keyword evidence="3" id="KW-0274">FAD</keyword>
<reference evidence="9 10" key="1">
    <citation type="submission" date="2006-10" db="EMBL/GenBank/DDBJ databases">
        <title>Complete sequence of Methanosaeta thermophila PT.</title>
        <authorList>
            <consortium name="US DOE Joint Genome Institute"/>
            <person name="Copeland A."/>
            <person name="Lucas S."/>
            <person name="Lapidus A."/>
            <person name="Barry K."/>
            <person name="Detter J.C."/>
            <person name="Glavina del Rio T."/>
            <person name="Hammon N."/>
            <person name="Israni S."/>
            <person name="Pitluck S."/>
            <person name="Chain P."/>
            <person name="Malfatti S."/>
            <person name="Shin M."/>
            <person name="Vergez L."/>
            <person name="Schmutz J."/>
            <person name="Larimer F."/>
            <person name="Land M."/>
            <person name="Hauser L."/>
            <person name="Kyrpides N."/>
            <person name="Kim E."/>
            <person name="Smith K.S."/>
            <person name="Ingram-Smith C."/>
            <person name="Richardson P."/>
        </authorList>
    </citation>
    <scope>NUCLEOTIDE SEQUENCE [LARGE SCALE GENOMIC DNA]</scope>
    <source>
        <strain evidence="10">DSM 6194 / JCM 14653 / NBRC 101360 / PT</strain>
    </source>
</reference>
<keyword evidence="6" id="KW-0594">Phospholipid biosynthesis</keyword>
<organism evidence="9 10">
    <name type="scientific">Methanothrix thermoacetophila (strain DSM 6194 / JCM 14653 / NBRC 101360 / PT)</name>
    <name type="common">Methanosaeta thermophila</name>
    <dbReference type="NCBI Taxonomy" id="349307"/>
    <lineage>
        <taxon>Archaea</taxon>
        <taxon>Methanobacteriati</taxon>
        <taxon>Methanobacteriota</taxon>
        <taxon>Stenosarchaea group</taxon>
        <taxon>Methanomicrobia</taxon>
        <taxon>Methanotrichales</taxon>
        <taxon>Methanotrichaceae</taxon>
        <taxon>Methanothrix</taxon>
    </lineage>
</organism>
<evidence type="ECO:0000256" key="1">
    <source>
        <dbReference type="ARBA" id="ARBA00022516"/>
    </source>
</evidence>
<dbReference type="STRING" id="349307.Mthe_0671"/>
<dbReference type="InterPro" id="IPR008143">
    <property type="entry name" value="Ala_DH/PNT_CS2"/>
</dbReference>
<dbReference type="PROSITE" id="PS00837">
    <property type="entry name" value="ALADH_PNT_2"/>
    <property type="match status" value="1"/>
</dbReference>
<keyword evidence="5" id="KW-0443">Lipid metabolism</keyword>
<evidence type="ECO:0000256" key="7">
    <source>
        <dbReference type="ARBA" id="ARBA00023264"/>
    </source>
</evidence>
<dbReference type="SUPFAM" id="SSF51905">
    <property type="entry name" value="FAD/NAD(P)-binding domain"/>
    <property type="match status" value="1"/>
</dbReference>
<dbReference type="InterPro" id="IPR050407">
    <property type="entry name" value="Geranylgeranyl_reductase"/>
</dbReference>
<dbReference type="GeneID" id="4463311"/>
<dbReference type="Pfam" id="PF12831">
    <property type="entry name" value="FAD_oxidored"/>
    <property type="match status" value="1"/>
</dbReference>
<dbReference type="EMBL" id="CP000477">
    <property type="protein sequence ID" value="ABK14461.1"/>
    <property type="molecule type" value="Genomic_DNA"/>
</dbReference>
<evidence type="ECO:0000313" key="10">
    <source>
        <dbReference type="Proteomes" id="UP000000674"/>
    </source>
</evidence>
<proteinExistence type="predicted"/>
<dbReference type="Gene3D" id="3.50.50.60">
    <property type="entry name" value="FAD/NAD(P)-binding domain"/>
    <property type="match status" value="1"/>
</dbReference>
<dbReference type="Proteomes" id="UP000000674">
    <property type="component" value="Chromosome"/>
</dbReference>
<evidence type="ECO:0000259" key="8">
    <source>
        <dbReference type="Pfam" id="PF22578"/>
    </source>
</evidence>
<evidence type="ECO:0000256" key="5">
    <source>
        <dbReference type="ARBA" id="ARBA00023098"/>
    </source>
</evidence>
<feature type="domain" description="Digeranylgeranylglycerophospholipid reductase catalytic" evidence="8">
    <location>
        <begin position="170"/>
        <end position="257"/>
    </location>
</feature>
<keyword evidence="1" id="KW-0444">Lipid biosynthesis</keyword>
<dbReference type="EC" id="1.3.99.-" evidence="9"/>
<evidence type="ECO:0000256" key="6">
    <source>
        <dbReference type="ARBA" id="ARBA00023209"/>
    </source>
</evidence>
<dbReference type="PRINTS" id="PR00420">
    <property type="entry name" value="RNGMNOXGNASE"/>
</dbReference>
<protein>
    <submittedName>
        <fullName evidence="9">2,3-di-O-geranylgeranylglyceryl phosphate reductase</fullName>
        <ecNumber evidence="9">1.3.99.-</ecNumber>
    </submittedName>
</protein>